<keyword evidence="6" id="KW-0675">Receptor</keyword>
<dbReference type="PRINTS" id="PR00237">
    <property type="entry name" value="GPCRRHODOPSN"/>
</dbReference>
<evidence type="ECO:0000256" key="8">
    <source>
        <dbReference type="SAM" id="MobiDB-lite"/>
    </source>
</evidence>
<feature type="domain" description="G-protein coupled receptors family 1 profile" evidence="10">
    <location>
        <begin position="68"/>
        <end position="382"/>
    </location>
</feature>
<keyword evidence="4" id="KW-0297">G-protein coupled receptor</keyword>
<evidence type="ECO:0000313" key="12">
    <source>
        <dbReference type="Proteomes" id="UP001164746"/>
    </source>
</evidence>
<dbReference type="PANTHER" id="PTHR24238:SF69">
    <property type="entry name" value="G-PROTEIN COUPLED RECEPTOR 165"/>
    <property type="match status" value="1"/>
</dbReference>
<evidence type="ECO:0000256" key="9">
    <source>
        <dbReference type="SAM" id="Phobius"/>
    </source>
</evidence>
<dbReference type="Gene3D" id="1.20.1070.10">
    <property type="entry name" value="Rhodopsin 7-helix transmembrane proteins"/>
    <property type="match status" value="1"/>
</dbReference>
<accession>A0ABY7FIU8</accession>
<dbReference type="PANTHER" id="PTHR24238">
    <property type="entry name" value="G-PROTEIN COUPLED RECEPTOR"/>
    <property type="match status" value="1"/>
</dbReference>
<keyword evidence="12" id="KW-1185">Reference proteome</keyword>
<dbReference type="InterPro" id="IPR017452">
    <property type="entry name" value="GPCR_Rhodpsn_7TM"/>
</dbReference>
<feature type="compositionally biased region" description="Basic and acidic residues" evidence="8">
    <location>
        <begin position="296"/>
        <end position="308"/>
    </location>
</feature>
<evidence type="ECO:0000256" key="5">
    <source>
        <dbReference type="ARBA" id="ARBA00023136"/>
    </source>
</evidence>
<feature type="non-terminal residue" evidence="11">
    <location>
        <position position="1"/>
    </location>
</feature>
<dbReference type="InterPro" id="IPR000276">
    <property type="entry name" value="GPCR_Rhodpsn"/>
</dbReference>
<feature type="region of interest" description="Disordered" evidence="8">
    <location>
        <begin position="289"/>
        <end position="314"/>
    </location>
</feature>
<evidence type="ECO:0000256" key="2">
    <source>
        <dbReference type="ARBA" id="ARBA00022692"/>
    </source>
</evidence>
<dbReference type="Pfam" id="PF00001">
    <property type="entry name" value="7tm_1"/>
    <property type="match status" value="1"/>
</dbReference>
<feature type="transmembrane region" description="Helical" evidence="9">
    <location>
        <begin position="117"/>
        <end position="143"/>
    </location>
</feature>
<feature type="transmembrane region" description="Helical" evidence="9">
    <location>
        <begin position="87"/>
        <end position="111"/>
    </location>
</feature>
<gene>
    <name evidence="11" type="ORF">MAR_015471</name>
</gene>
<evidence type="ECO:0000256" key="1">
    <source>
        <dbReference type="ARBA" id="ARBA00004141"/>
    </source>
</evidence>
<name>A0ABY7FIU8_MYAAR</name>
<evidence type="ECO:0000256" key="4">
    <source>
        <dbReference type="ARBA" id="ARBA00023040"/>
    </source>
</evidence>
<sequence>TATPGGVGTNMAADEPQHGYITQIFVFLEQRNDTSFDFTQPYIRRSMRYVYPLFMFLYAAVGLVGFIGNVALLVVTGKRRLYQDQTYFFMGNLAFSDLIKCVIVLPISLANMLVQNWIFGSFLCFFLPMIQFFPIHASMLTFLMIAIDRYRLIVNPFKDRLPAGLCVIATWVGAICFVLPHAVYIKYIDLGALLGERFTGVGICYVNMEKHIEEYFRAMFVTLYALPLAIIGFLFVKISAELKSKETAPVIVHYNIRTSAQTPRGSTQAEDFGTKVTWANDTERRQLNGSVAGMDTPRRKEYPERATQDSDDDLDIAKEKTTQNYLIAMVTFFAMCWCPMYILILVHYFVHETEDNTGHMDVTFVTFAWFGYLSTCANPILFATWRLPSSTKDRLKGYFRFSNRRRSSSQTKIVNSYDFYNQ</sequence>
<protein>
    <submittedName>
        <fullName evidence="11">NPY5R-like protein</fullName>
    </submittedName>
</protein>
<feature type="transmembrane region" description="Helical" evidence="9">
    <location>
        <begin position="215"/>
        <end position="236"/>
    </location>
</feature>
<keyword evidence="3 9" id="KW-1133">Transmembrane helix</keyword>
<proteinExistence type="predicted"/>
<evidence type="ECO:0000259" key="10">
    <source>
        <dbReference type="PROSITE" id="PS50262"/>
    </source>
</evidence>
<feature type="transmembrane region" description="Helical" evidence="9">
    <location>
        <begin position="163"/>
        <end position="185"/>
    </location>
</feature>
<feature type="transmembrane region" description="Helical" evidence="9">
    <location>
        <begin position="362"/>
        <end position="385"/>
    </location>
</feature>
<comment type="subcellular location">
    <subcellularLocation>
        <location evidence="1">Membrane</location>
        <topology evidence="1">Multi-pass membrane protein</topology>
    </subcellularLocation>
</comment>
<dbReference type="SUPFAM" id="SSF81321">
    <property type="entry name" value="Family A G protein-coupled receptor-like"/>
    <property type="match status" value="1"/>
</dbReference>
<keyword evidence="2 9" id="KW-0812">Transmembrane</keyword>
<evidence type="ECO:0000256" key="3">
    <source>
        <dbReference type="ARBA" id="ARBA00022989"/>
    </source>
</evidence>
<keyword evidence="5 9" id="KW-0472">Membrane</keyword>
<keyword evidence="7" id="KW-0807">Transducer</keyword>
<feature type="transmembrane region" description="Helical" evidence="9">
    <location>
        <begin position="49"/>
        <end position="75"/>
    </location>
</feature>
<organism evidence="11 12">
    <name type="scientific">Mya arenaria</name>
    <name type="common">Soft-shell clam</name>
    <dbReference type="NCBI Taxonomy" id="6604"/>
    <lineage>
        <taxon>Eukaryota</taxon>
        <taxon>Metazoa</taxon>
        <taxon>Spiralia</taxon>
        <taxon>Lophotrochozoa</taxon>
        <taxon>Mollusca</taxon>
        <taxon>Bivalvia</taxon>
        <taxon>Autobranchia</taxon>
        <taxon>Heteroconchia</taxon>
        <taxon>Euheterodonta</taxon>
        <taxon>Imparidentia</taxon>
        <taxon>Neoheterodontei</taxon>
        <taxon>Myida</taxon>
        <taxon>Myoidea</taxon>
        <taxon>Myidae</taxon>
        <taxon>Mya</taxon>
    </lineage>
</organism>
<reference evidence="11" key="1">
    <citation type="submission" date="2022-11" db="EMBL/GenBank/DDBJ databases">
        <title>Centuries of genome instability and evolution in soft-shell clam transmissible cancer (bioRxiv).</title>
        <authorList>
            <person name="Hart S.F.M."/>
            <person name="Yonemitsu M.A."/>
            <person name="Giersch R.M."/>
            <person name="Beal B.F."/>
            <person name="Arriagada G."/>
            <person name="Davis B.W."/>
            <person name="Ostrander E.A."/>
            <person name="Goff S.P."/>
            <person name="Metzger M.J."/>
        </authorList>
    </citation>
    <scope>NUCLEOTIDE SEQUENCE</scope>
    <source>
        <strain evidence="11">MELC-2E11</strain>
        <tissue evidence="11">Siphon/mantle</tissue>
    </source>
</reference>
<dbReference type="Proteomes" id="UP001164746">
    <property type="component" value="Chromosome 12"/>
</dbReference>
<feature type="transmembrane region" description="Helical" evidence="9">
    <location>
        <begin position="325"/>
        <end position="350"/>
    </location>
</feature>
<dbReference type="PROSITE" id="PS50262">
    <property type="entry name" value="G_PROTEIN_RECEP_F1_2"/>
    <property type="match status" value="1"/>
</dbReference>
<dbReference type="EMBL" id="CP111023">
    <property type="protein sequence ID" value="WAR21497.1"/>
    <property type="molecule type" value="Genomic_DNA"/>
</dbReference>
<evidence type="ECO:0000256" key="7">
    <source>
        <dbReference type="ARBA" id="ARBA00023224"/>
    </source>
</evidence>
<evidence type="ECO:0000256" key="6">
    <source>
        <dbReference type="ARBA" id="ARBA00023170"/>
    </source>
</evidence>
<evidence type="ECO:0000313" key="11">
    <source>
        <dbReference type="EMBL" id="WAR21497.1"/>
    </source>
</evidence>